<sequence>MQLTKDQREAANCLDKSVFVHAGPGSGKTRILISRIVNLVRSKVSPTEILAFTFTRAAAREMRERVTAELGEKAARDMWIMTIHAFCMRVISTWGWRAGYKEGVSIYDDRDQLDIIRGVQKDLSIKTKPETFLKEINRGKIHANRAVAFEEFNFRLRENNAINYIGLLDKAIWILANCADAKEHYAHKFRYVHLDEMNDTSDRDYSIVSMVASKWKNVFCVGDLSQTIFSFRGSNSANIDHLMAQFPDHEEFFLRKSFRCPAAVIDACNNLLPENNLEADRSGGLVSVREFNSEDEEAHFIAGSIKTMVETDGHKYSDFAILGRTHAVNEGIFNALRVNGVPTCVAGTKLKFYDQEEVRQFHDYLKIMANGRDDFSFRRIVNVPPRGIRHVTLARISAQAREAEISLLESALVHFSDEPVEERRWLAELGALAKGSFADQIRSVHHLLVKWYEDQGLKTRVKSLNKLLGLIATWQKETEEIVSVESYLRMLSEVNSQDDIVEDKDEVKLMTVHTSKGLEFPNVIIPACENLMFPMNNKADTPEKLEALGEERRLFYVALSRAKSTVTATLSKLRVVRGRDREQSPSVFLKEAGIGSSVPQNEDHNI</sequence>
<organism evidence="13">
    <name type="scientific">marine sediment metagenome</name>
    <dbReference type="NCBI Taxonomy" id="412755"/>
    <lineage>
        <taxon>unclassified sequences</taxon>
        <taxon>metagenomes</taxon>
        <taxon>ecological metagenomes</taxon>
    </lineage>
</organism>
<dbReference type="PROSITE" id="PS51217">
    <property type="entry name" value="UVRD_HELICASE_CTER"/>
    <property type="match status" value="1"/>
</dbReference>
<name>A0A0F9SN67_9ZZZZ</name>
<evidence type="ECO:0000256" key="6">
    <source>
        <dbReference type="ARBA" id="ARBA00023125"/>
    </source>
</evidence>
<keyword evidence="4" id="KW-0347">Helicase</keyword>
<evidence type="ECO:0000259" key="11">
    <source>
        <dbReference type="PROSITE" id="PS51198"/>
    </source>
</evidence>
<evidence type="ECO:0000259" key="12">
    <source>
        <dbReference type="PROSITE" id="PS51217"/>
    </source>
</evidence>
<dbReference type="Pfam" id="PF13361">
    <property type="entry name" value="UvrD_C"/>
    <property type="match status" value="1"/>
</dbReference>
<keyword evidence="2" id="KW-0547">Nucleotide-binding</keyword>
<comment type="caution">
    <text evidence="13">The sequence shown here is derived from an EMBL/GenBank/DDBJ whole genome shotgun (WGS) entry which is preliminary data.</text>
</comment>
<evidence type="ECO:0000256" key="4">
    <source>
        <dbReference type="ARBA" id="ARBA00022806"/>
    </source>
</evidence>
<dbReference type="InterPro" id="IPR000212">
    <property type="entry name" value="DNA_helicase_UvrD/REP"/>
</dbReference>
<evidence type="ECO:0000256" key="9">
    <source>
        <dbReference type="ARBA" id="ARBA00034808"/>
    </source>
</evidence>
<evidence type="ECO:0000313" key="13">
    <source>
        <dbReference type="EMBL" id="KKN70475.1"/>
    </source>
</evidence>
<reference evidence="13" key="1">
    <citation type="journal article" date="2015" name="Nature">
        <title>Complex archaea that bridge the gap between prokaryotes and eukaryotes.</title>
        <authorList>
            <person name="Spang A."/>
            <person name="Saw J.H."/>
            <person name="Jorgensen S.L."/>
            <person name="Zaremba-Niedzwiedzka K."/>
            <person name="Martijn J."/>
            <person name="Lind A.E."/>
            <person name="van Eijk R."/>
            <person name="Schleper C."/>
            <person name="Guy L."/>
            <person name="Ettema T.J."/>
        </authorList>
    </citation>
    <scope>NUCLEOTIDE SEQUENCE</scope>
</reference>
<keyword evidence="7" id="KW-0413">Isomerase</keyword>
<comment type="catalytic activity">
    <reaction evidence="8">
        <text>Couples ATP hydrolysis with the unwinding of duplex DNA by translocating in the 3'-5' direction.</text>
        <dbReference type="EC" id="5.6.2.4"/>
    </reaction>
</comment>
<dbReference type="InterPro" id="IPR014017">
    <property type="entry name" value="DNA_helicase_UvrD-like_C"/>
</dbReference>
<feature type="domain" description="UvrD-like helicase ATP-binding" evidence="11">
    <location>
        <begin position="1"/>
        <end position="261"/>
    </location>
</feature>
<dbReference type="GO" id="GO:0043138">
    <property type="term" value="F:3'-5' DNA helicase activity"/>
    <property type="evidence" value="ECO:0007669"/>
    <property type="project" value="UniProtKB-EC"/>
</dbReference>
<evidence type="ECO:0000256" key="2">
    <source>
        <dbReference type="ARBA" id="ARBA00022741"/>
    </source>
</evidence>
<dbReference type="GO" id="GO:0000725">
    <property type="term" value="P:recombinational repair"/>
    <property type="evidence" value="ECO:0007669"/>
    <property type="project" value="TreeGrafter"/>
</dbReference>
<dbReference type="Gene3D" id="3.40.50.300">
    <property type="entry name" value="P-loop containing nucleotide triphosphate hydrolases"/>
    <property type="match status" value="2"/>
</dbReference>
<dbReference type="EMBL" id="LAZR01000402">
    <property type="protein sequence ID" value="KKN70475.1"/>
    <property type="molecule type" value="Genomic_DNA"/>
</dbReference>
<dbReference type="InterPro" id="IPR014016">
    <property type="entry name" value="UvrD-like_ATP-bd"/>
</dbReference>
<dbReference type="AlphaFoldDB" id="A0A0F9SN67"/>
<evidence type="ECO:0000256" key="7">
    <source>
        <dbReference type="ARBA" id="ARBA00023235"/>
    </source>
</evidence>
<dbReference type="Gene3D" id="1.10.486.10">
    <property type="entry name" value="PCRA, domain 4"/>
    <property type="match status" value="1"/>
</dbReference>
<dbReference type="Pfam" id="PF00580">
    <property type="entry name" value="UvrD-helicase"/>
    <property type="match status" value="2"/>
</dbReference>
<keyword evidence="6" id="KW-0238">DNA-binding</keyword>
<dbReference type="Gene3D" id="1.10.10.160">
    <property type="match status" value="1"/>
</dbReference>
<comment type="similarity">
    <text evidence="1">Belongs to the helicase family. UvrD subfamily.</text>
</comment>
<protein>
    <recommendedName>
        <fullName evidence="9">DNA 3'-5' helicase</fullName>
        <ecNumber evidence="9">5.6.2.4</ecNumber>
    </recommendedName>
</protein>
<dbReference type="EC" id="5.6.2.4" evidence="9"/>
<keyword evidence="3" id="KW-0378">Hydrolase</keyword>
<evidence type="ECO:0000256" key="10">
    <source>
        <dbReference type="ARBA" id="ARBA00048988"/>
    </source>
</evidence>
<dbReference type="GO" id="GO:0016787">
    <property type="term" value="F:hydrolase activity"/>
    <property type="evidence" value="ECO:0007669"/>
    <property type="project" value="UniProtKB-KW"/>
</dbReference>
<dbReference type="GO" id="GO:0003677">
    <property type="term" value="F:DNA binding"/>
    <property type="evidence" value="ECO:0007669"/>
    <property type="project" value="UniProtKB-KW"/>
</dbReference>
<dbReference type="PROSITE" id="PS51198">
    <property type="entry name" value="UVRD_HELICASE_ATP_BIND"/>
    <property type="match status" value="1"/>
</dbReference>
<dbReference type="InterPro" id="IPR013986">
    <property type="entry name" value="DExx_box_DNA_helicase_dom_sf"/>
</dbReference>
<keyword evidence="5" id="KW-0067">ATP-binding</keyword>
<gene>
    <name evidence="13" type="ORF">LCGC14_0430530</name>
</gene>
<dbReference type="PANTHER" id="PTHR11070:SF2">
    <property type="entry name" value="ATP-DEPENDENT DNA HELICASE SRS2"/>
    <property type="match status" value="1"/>
</dbReference>
<evidence type="ECO:0000256" key="8">
    <source>
        <dbReference type="ARBA" id="ARBA00034617"/>
    </source>
</evidence>
<evidence type="ECO:0000256" key="5">
    <source>
        <dbReference type="ARBA" id="ARBA00022840"/>
    </source>
</evidence>
<evidence type="ECO:0000256" key="1">
    <source>
        <dbReference type="ARBA" id="ARBA00009922"/>
    </source>
</evidence>
<dbReference type="InterPro" id="IPR027417">
    <property type="entry name" value="P-loop_NTPase"/>
</dbReference>
<dbReference type="CDD" id="cd17932">
    <property type="entry name" value="DEXQc_UvrD"/>
    <property type="match status" value="1"/>
</dbReference>
<comment type="catalytic activity">
    <reaction evidence="10">
        <text>ATP + H2O = ADP + phosphate + H(+)</text>
        <dbReference type="Rhea" id="RHEA:13065"/>
        <dbReference type="ChEBI" id="CHEBI:15377"/>
        <dbReference type="ChEBI" id="CHEBI:15378"/>
        <dbReference type="ChEBI" id="CHEBI:30616"/>
        <dbReference type="ChEBI" id="CHEBI:43474"/>
        <dbReference type="ChEBI" id="CHEBI:456216"/>
        <dbReference type="EC" id="5.6.2.4"/>
    </reaction>
</comment>
<accession>A0A0F9SN67</accession>
<feature type="domain" description="UvrD-like helicase C-terminal" evidence="12">
    <location>
        <begin position="255"/>
        <end position="517"/>
    </location>
</feature>
<dbReference type="GO" id="GO:0005524">
    <property type="term" value="F:ATP binding"/>
    <property type="evidence" value="ECO:0007669"/>
    <property type="project" value="UniProtKB-KW"/>
</dbReference>
<evidence type="ECO:0000256" key="3">
    <source>
        <dbReference type="ARBA" id="ARBA00022801"/>
    </source>
</evidence>
<dbReference type="PANTHER" id="PTHR11070">
    <property type="entry name" value="UVRD / RECB / PCRA DNA HELICASE FAMILY MEMBER"/>
    <property type="match status" value="1"/>
</dbReference>
<proteinExistence type="inferred from homology"/>
<dbReference type="SUPFAM" id="SSF52540">
    <property type="entry name" value="P-loop containing nucleoside triphosphate hydrolases"/>
    <property type="match status" value="1"/>
</dbReference>